<sequence>MGDIYKIREFGYMQKALDGLVARQNAVTANIANAETPGYKAAKVDFEKNLASAIGQGFAMKETHPNHMPTKGRGVYGVTPDYTVNLSGAREDGNTVNLETEVMTSTETSLKFQTITSIFRRHLGMILEPLKAKGR</sequence>
<dbReference type="GO" id="GO:0071973">
    <property type="term" value="P:bacterial-type flagellum-dependent cell motility"/>
    <property type="evidence" value="ECO:0007669"/>
    <property type="project" value="InterPro"/>
</dbReference>
<evidence type="ECO:0000313" key="5">
    <source>
        <dbReference type="EMBL" id="VAX22311.1"/>
    </source>
</evidence>
<evidence type="ECO:0000256" key="3">
    <source>
        <dbReference type="ARBA" id="ARBA00023143"/>
    </source>
</evidence>
<proteinExistence type="inferred from homology"/>
<dbReference type="Pfam" id="PF00460">
    <property type="entry name" value="Flg_bb_rod"/>
    <property type="match status" value="1"/>
</dbReference>
<dbReference type="AlphaFoldDB" id="A0A3B1C6P1"/>
<keyword evidence="5" id="KW-0969">Cilium</keyword>
<evidence type="ECO:0000259" key="4">
    <source>
        <dbReference type="Pfam" id="PF00460"/>
    </source>
</evidence>
<feature type="domain" description="Flagellar basal body rod protein N-terminal" evidence="4">
    <location>
        <begin position="22"/>
        <end position="40"/>
    </location>
</feature>
<evidence type="ECO:0000256" key="1">
    <source>
        <dbReference type="ARBA" id="ARBA00004117"/>
    </source>
</evidence>
<protein>
    <submittedName>
        <fullName evidence="5">Flagellar basal-body rod protein FlgB</fullName>
    </submittedName>
</protein>
<dbReference type="EMBL" id="UOGC01000135">
    <property type="protein sequence ID" value="VAX22311.1"/>
    <property type="molecule type" value="Genomic_DNA"/>
</dbReference>
<dbReference type="InterPro" id="IPR019776">
    <property type="entry name" value="Flagellar_basal_body_rod_CS"/>
</dbReference>
<name>A0A3B1C6P1_9ZZZZ</name>
<dbReference type="NCBIfam" id="TIGR01396">
    <property type="entry name" value="FlgB"/>
    <property type="match status" value="1"/>
</dbReference>
<dbReference type="InterPro" id="IPR001444">
    <property type="entry name" value="Flag_bb_rod_N"/>
</dbReference>
<reference evidence="5" key="1">
    <citation type="submission" date="2018-06" db="EMBL/GenBank/DDBJ databases">
        <authorList>
            <person name="Zhirakovskaya E."/>
        </authorList>
    </citation>
    <scope>NUCLEOTIDE SEQUENCE</scope>
</reference>
<keyword evidence="5" id="KW-0966">Cell projection</keyword>
<comment type="subcellular location">
    <subcellularLocation>
        <location evidence="1">Bacterial flagellum basal body</location>
    </subcellularLocation>
</comment>
<dbReference type="InterPro" id="IPR006300">
    <property type="entry name" value="FlgB"/>
</dbReference>
<comment type="similarity">
    <text evidence="2">Belongs to the flagella basal body rod proteins family.</text>
</comment>
<keyword evidence="5" id="KW-0282">Flagellum</keyword>
<keyword evidence="3" id="KW-0975">Bacterial flagellum</keyword>
<dbReference type="GO" id="GO:0030694">
    <property type="term" value="C:bacterial-type flagellum basal body, rod"/>
    <property type="evidence" value="ECO:0007669"/>
    <property type="project" value="InterPro"/>
</dbReference>
<dbReference type="PIRSF" id="PIRSF002889">
    <property type="entry name" value="Rod_FlgB"/>
    <property type="match status" value="1"/>
</dbReference>
<evidence type="ECO:0000256" key="2">
    <source>
        <dbReference type="ARBA" id="ARBA00009677"/>
    </source>
</evidence>
<organism evidence="5">
    <name type="scientific">hydrothermal vent metagenome</name>
    <dbReference type="NCBI Taxonomy" id="652676"/>
    <lineage>
        <taxon>unclassified sequences</taxon>
        <taxon>metagenomes</taxon>
        <taxon>ecological metagenomes</taxon>
    </lineage>
</organism>
<dbReference type="PROSITE" id="PS00588">
    <property type="entry name" value="FLAGELLA_BB_ROD"/>
    <property type="match status" value="1"/>
</dbReference>
<gene>
    <name evidence="5" type="ORF">MNBD_NITROSPINAE01-889</name>
</gene>
<accession>A0A3B1C6P1</accession>